<keyword evidence="1" id="KW-0547">Nucleotide-binding</keyword>
<dbReference type="CDD" id="cd03257">
    <property type="entry name" value="ABC_NikE_OppD_transporters"/>
    <property type="match status" value="1"/>
</dbReference>
<keyword evidence="5" id="KW-1185">Reference proteome</keyword>
<evidence type="ECO:0000313" key="4">
    <source>
        <dbReference type="EMBL" id="ERP32171.1"/>
    </source>
</evidence>
<evidence type="ECO:0000259" key="3">
    <source>
        <dbReference type="PROSITE" id="PS50893"/>
    </source>
</evidence>
<evidence type="ECO:0000256" key="2">
    <source>
        <dbReference type="ARBA" id="ARBA00022840"/>
    </source>
</evidence>
<dbReference type="OrthoDB" id="9806285at2"/>
<dbReference type="SMART" id="SM00382">
    <property type="entry name" value="AAA"/>
    <property type="match status" value="1"/>
</dbReference>
<dbReference type="PANTHER" id="PTHR43230">
    <property type="entry name" value="ABC-TYPE DIPEPTIDE/OLIGOPEPTIDE TRANSPORT SYSTEM, ATPASE COMPONENT"/>
    <property type="match status" value="1"/>
</dbReference>
<protein>
    <submittedName>
        <fullName evidence="4">ABC-type dipeptide/oligopeptide/nickel transport system, ATPase componen</fullName>
    </submittedName>
</protein>
<dbReference type="RefSeq" id="WP_022636402.1">
    <property type="nucleotide sequence ID" value="NZ_ASJR01000006.1"/>
</dbReference>
<comment type="caution">
    <text evidence="4">The sequence shown here is derived from an EMBL/GenBank/DDBJ whole genome shotgun (WGS) entry which is preliminary data.</text>
</comment>
<accession>U7D9B2</accession>
<dbReference type="GO" id="GO:0005524">
    <property type="term" value="F:ATP binding"/>
    <property type="evidence" value="ECO:0007669"/>
    <property type="project" value="UniProtKB-KW"/>
</dbReference>
<dbReference type="Gene3D" id="3.40.50.300">
    <property type="entry name" value="P-loop containing nucleotide triphosphate hydrolases"/>
    <property type="match status" value="1"/>
</dbReference>
<keyword evidence="2" id="KW-0067">ATP-binding</keyword>
<dbReference type="PROSITE" id="PS00211">
    <property type="entry name" value="ABC_TRANSPORTER_1"/>
    <property type="match status" value="1"/>
</dbReference>
<dbReference type="InterPro" id="IPR027417">
    <property type="entry name" value="P-loop_NTPase"/>
</dbReference>
<evidence type="ECO:0000313" key="5">
    <source>
        <dbReference type="Proteomes" id="UP000017148"/>
    </source>
</evidence>
<feature type="domain" description="ABC transporter" evidence="3">
    <location>
        <begin position="7"/>
        <end position="248"/>
    </location>
</feature>
<name>U7D9B2_9BACT</name>
<gene>
    <name evidence="4" type="ORF">CALK_0901</name>
</gene>
<dbReference type="SUPFAM" id="SSF52540">
    <property type="entry name" value="P-loop containing nucleoside triphosphate hydrolases"/>
    <property type="match status" value="1"/>
</dbReference>
<dbReference type="AlphaFoldDB" id="U7D9B2"/>
<dbReference type="STRING" id="1313304.CALK_0901"/>
<dbReference type="GO" id="GO:0016887">
    <property type="term" value="F:ATP hydrolysis activity"/>
    <property type="evidence" value="ECO:0007669"/>
    <property type="project" value="InterPro"/>
</dbReference>
<organism evidence="4 5">
    <name type="scientific">Chitinivibrio alkaliphilus ACht1</name>
    <dbReference type="NCBI Taxonomy" id="1313304"/>
    <lineage>
        <taxon>Bacteria</taxon>
        <taxon>Pseudomonadati</taxon>
        <taxon>Fibrobacterota</taxon>
        <taxon>Chitinivibrionia</taxon>
        <taxon>Chitinivibrionales</taxon>
        <taxon>Chitinivibrionaceae</taxon>
        <taxon>Chitinivibrio</taxon>
    </lineage>
</organism>
<dbReference type="eggNOG" id="COG4608">
    <property type="taxonomic scope" value="Bacteria"/>
</dbReference>
<dbReference type="PATRIC" id="fig|1313304.3.peg.860"/>
<dbReference type="EMBL" id="ASJR01000006">
    <property type="protein sequence ID" value="ERP32171.1"/>
    <property type="molecule type" value="Genomic_DNA"/>
</dbReference>
<dbReference type="InterPro" id="IPR003593">
    <property type="entry name" value="AAA+_ATPase"/>
</dbReference>
<dbReference type="Proteomes" id="UP000017148">
    <property type="component" value="Unassembled WGS sequence"/>
</dbReference>
<dbReference type="Pfam" id="PF00005">
    <property type="entry name" value="ABC_tran"/>
    <property type="match status" value="1"/>
</dbReference>
<proteinExistence type="predicted"/>
<dbReference type="InterPro" id="IPR017871">
    <property type="entry name" value="ABC_transporter-like_CS"/>
</dbReference>
<reference evidence="4 5" key="1">
    <citation type="journal article" date="2013" name="Environ. Microbiol.">
        <title>Genome analysis of Chitinivibrio alkaliphilus gen. nov., sp. nov., a novel extremely haloalkaliphilic anaerobic chitinolytic bacterium from the candidate phylum Termite Group 3.</title>
        <authorList>
            <person name="Sorokin D.Y."/>
            <person name="Gumerov V.M."/>
            <person name="Rakitin A.L."/>
            <person name="Beletsky A.V."/>
            <person name="Damste J.S."/>
            <person name="Muyzer G."/>
            <person name="Mardanov A.V."/>
            <person name="Ravin N.V."/>
        </authorList>
    </citation>
    <scope>NUCLEOTIDE SEQUENCE [LARGE SCALE GENOMIC DNA]</scope>
    <source>
        <strain evidence="4 5">ACht1</strain>
    </source>
</reference>
<dbReference type="PROSITE" id="PS50893">
    <property type="entry name" value="ABC_TRANSPORTER_2"/>
    <property type="match status" value="1"/>
</dbReference>
<dbReference type="InterPro" id="IPR003439">
    <property type="entry name" value="ABC_transporter-like_ATP-bd"/>
</dbReference>
<sequence>MPNKDVFEFKNVTKSFGHGKDVTVAVKNLDLAIKDQEIVTVVGGSACGKSVFGKLLLGLLKPTQGELLFRGEPIGDQIEHWQEVQMVFQDPFTCFNQFLPIRRQLEASFGVFKGKKPSAKEIKRRVDEGLMAVNMKPQEIEDKYPFELSGGQMQRMLLARIFALRPKVLVADEPTSMVDACVRAGILDYLLKLKDELDMTIVFITHDIGLAYYVSDRIFIMHDGEVVEAGDPDQVAFSPKNPHTIQLLEDIPEIHREWIQR</sequence>
<evidence type="ECO:0000256" key="1">
    <source>
        <dbReference type="ARBA" id="ARBA00022741"/>
    </source>
</evidence>
<dbReference type="PANTHER" id="PTHR43230:SF3">
    <property type="entry name" value="ABC-TYPE DIPEPTIDE_OLIGOPEPTIDE TRANSPORT SYSTEM, ATPASE COMPONENT"/>
    <property type="match status" value="1"/>
</dbReference>